<dbReference type="PANTHER" id="PTHR42899">
    <property type="entry name" value="SPERMATOGENESIS-ASSOCIATED PROTEIN 20"/>
    <property type="match status" value="1"/>
</dbReference>
<dbReference type="InterPro" id="IPR024705">
    <property type="entry name" value="Ssp411"/>
</dbReference>
<accession>A0A075FYP5</accession>
<protein>
    <submittedName>
        <fullName evidence="1">Highly conserved protein containing a thioredoxin domain</fullName>
    </submittedName>
</protein>
<dbReference type="EMBL" id="KF900429">
    <property type="protein sequence ID" value="AIE94727.1"/>
    <property type="molecule type" value="Genomic_DNA"/>
</dbReference>
<evidence type="ECO:0000313" key="1">
    <source>
        <dbReference type="EMBL" id="AIE94727.1"/>
    </source>
</evidence>
<name>A0A075FYP5_9ARCH</name>
<dbReference type="Gene3D" id="1.50.10.20">
    <property type="match status" value="1"/>
</dbReference>
<reference evidence="1" key="1">
    <citation type="journal article" date="2014" name="Genome Biol. Evol.">
        <title>Pangenome evidence for extensive interdomain horizontal transfer affecting lineage core and shell genes in uncultured planktonic thaumarchaeota and euryarchaeota.</title>
        <authorList>
            <person name="Deschamps P."/>
            <person name="Zivanovic Y."/>
            <person name="Moreira D."/>
            <person name="Rodriguez-Valera F."/>
            <person name="Lopez-Garcia P."/>
        </authorList>
    </citation>
    <scope>NUCLEOTIDE SEQUENCE</scope>
</reference>
<dbReference type="PANTHER" id="PTHR42899:SF1">
    <property type="entry name" value="SPERMATOGENESIS-ASSOCIATED PROTEIN 20"/>
    <property type="match status" value="1"/>
</dbReference>
<organism evidence="1">
    <name type="scientific">uncultured marine thaumarchaeote AD1000_50_E11</name>
    <dbReference type="NCBI Taxonomy" id="1455923"/>
    <lineage>
        <taxon>Archaea</taxon>
        <taxon>Nitrososphaerota</taxon>
        <taxon>environmental samples</taxon>
    </lineage>
</organism>
<sequence length="70" mass="8158">MHRTFKNGEPKLNGYLDDYANMANASLDMFEITSDPMHLLFATNLSNYLITHFWDDSTHGFFSHQITMKN</sequence>
<dbReference type="AlphaFoldDB" id="A0A075FYP5"/>
<dbReference type="InterPro" id="IPR008928">
    <property type="entry name" value="6-hairpin_glycosidase_sf"/>
</dbReference>
<dbReference type="SUPFAM" id="SSF48208">
    <property type="entry name" value="Six-hairpin glycosidases"/>
    <property type="match status" value="1"/>
</dbReference>
<dbReference type="GO" id="GO:0005975">
    <property type="term" value="P:carbohydrate metabolic process"/>
    <property type="evidence" value="ECO:0007669"/>
    <property type="project" value="InterPro"/>
</dbReference>
<proteinExistence type="predicted"/>